<protein>
    <submittedName>
        <fullName evidence="2">Uncharacterized protein</fullName>
    </submittedName>
</protein>
<dbReference type="Proteomes" id="UP000036681">
    <property type="component" value="Unplaced"/>
</dbReference>
<proteinExistence type="predicted"/>
<evidence type="ECO:0000313" key="2">
    <source>
        <dbReference type="WBParaSite" id="ALUE_0002195801-mRNA-1"/>
    </source>
</evidence>
<accession>A0A0M3IT80</accession>
<dbReference type="AlphaFoldDB" id="A0A0M3IT80"/>
<organism evidence="1 2">
    <name type="scientific">Ascaris lumbricoides</name>
    <name type="common">Giant roundworm</name>
    <dbReference type="NCBI Taxonomy" id="6252"/>
    <lineage>
        <taxon>Eukaryota</taxon>
        <taxon>Metazoa</taxon>
        <taxon>Ecdysozoa</taxon>
        <taxon>Nematoda</taxon>
        <taxon>Chromadorea</taxon>
        <taxon>Rhabditida</taxon>
        <taxon>Spirurina</taxon>
        <taxon>Ascaridomorpha</taxon>
        <taxon>Ascaridoidea</taxon>
        <taxon>Ascarididae</taxon>
        <taxon>Ascaris</taxon>
    </lineage>
</organism>
<reference evidence="2" key="1">
    <citation type="submission" date="2017-02" db="UniProtKB">
        <authorList>
            <consortium name="WormBaseParasite"/>
        </authorList>
    </citation>
    <scope>IDENTIFICATION</scope>
</reference>
<evidence type="ECO:0000313" key="1">
    <source>
        <dbReference type="Proteomes" id="UP000036681"/>
    </source>
</evidence>
<sequence>MCTQKILLNKSDKIVEITSISSRKLERREREDELCSRIAVKVIKTVKDRPFSCEKKFRLGHWIRLYLCIEPKRKLLSLMACSKVTIAIPQ</sequence>
<name>A0A0M3IT80_ASCLU</name>
<dbReference type="WBParaSite" id="ALUE_0002195801-mRNA-1">
    <property type="protein sequence ID" value="ALUE_0002195801-mRNA-1"/>
    <property type="gene ID" value="ALUE_0002195801"/>
</dbReference>
<keyword evidence="1" id="KW-1185">Reference proteome</keyword>